<dbReference type="InterPro" id="IPR039527">
    <property type="entry name" value="PIGG/GPI7"/>
</dbReference>
<evidence type="ECO:0000313" key="5">
    <source>
        <dbReference type="Proteomes" id="UP001305414"/>
    </source>
</evidence>
<feature type="transmembrane region" description="Helical" evidence="1">
    <location>
        <begin position="466"/>
        <end position="486"/>
    </location>
</feature>
<evidence type="ECO:0000313" key="4">
    <source>
        <dbReference type="EMBL" id="KAK5626780.1"/>
    </source>
</evidence>
<dbReference type="AlphaFoldDB" id="A0AAN7YVN3"/>
<keyword evidence="1" id="KW-0472">Membrane</keyword>
<evidence type="ECO:0000259" key="3">
    <source>
        <dbReference type="Pfam" id="PF19316"/>
    </source>
</evidence>
<dbReference type="InterPro" id="IPR017850">
    <property type="entry name" value="Alkaline_phosphatase_core_sf"/>
</dbReference>
<feature type="transmembrane region" description="Helical" evidence="1">
    <location>
        <begin position="441"/>
        <end position="459"/>
    </location>
</feature>
<dbReference type="GO" id="GO:0006506">
    <property type="term" value="P:GPI anchor biosynthetic process"/>
    <property type="evidence" value="ECO:0007669"/>
    <property type="project" value="UniProtKB-KW"/>
</dbReference>
<proteinExistence type="inferred from homology"/>
<feature type="transmembrane region" description="Helical" evidence="1">
    <location>
        <begin position="620"/>
        <end position="646"/>
    </location>
</feature>
<keyword evidence="1" id="KW-0256">Endoplasmic reticulum</keyword>
<keyword evidence="1" id="KW-0337">GPI-anchor biosynthesis</keyword>
<feature type="domain" description="GPI ethanolamine phosphate transferase 2 C-terminal" evidence="3">
    <location>
        <begin position="438"/>
        <end position="647"/>
    </location>
</feature>
<reference evidence="4 5" key="1">
    <citation type="submission" date="2023-10" db="EMBL/GenBank/DDBJ databases">
        <title>Draft genome sequence of Xylaria bambusicola isolate GMP-LS, the root and basal stem rot pathogen of sugarcane in Indonesia.</title>
        <authorList>
            <person name="Selvaraj P."/>
            <person name="Muralishankar V."/>
            <person name="Muruganantham S."/>
            <person name="Sp S."/>
            <person name="Haryani S."/>
            <person name="Lau K.J.X."/>
            <person name="Naqvi N.I."/>
        </authorList>
    </citation>
    <scope>NUCLEOTIDE SEQUENCE [LARGE SCALE GENOMIC DNA]</scope>
    <source>
        <strain evidence="4">GMP-LS</strain>
    </source>
</reference>
<dbReference type="InterPro" id="IPR045687">
    <property type="entry name" value="PIGG/GPI7_C"/>
</dbReference>
<protein>
    <recommendedName>
        <fullName evidence="1">GPI ethanolamine phosphate transferase 2</fullName>
    </recommendedName>
</protein>
<dbReference type="PANTHER" id="PTHR23072:SF0">
    <property type="entry name" value="GPI ETHANOLAMINE PHOSPHATE TRANSFERASE 2"/>
    <property type="match status" value="1"/>
</dbReference>
<name>A0AAN7YVN3_9PEZI</name>
<dbReference type="Gene3D" id="3.40.720.10">
    <property type="entry name" value="Alkaline Phosphatase, subunit A"/>
    <property type="match status" value="1"/>
</dbReference>
<comment type="similarity">
    <text evidence="1">Belongs to the PIGG/PIGN/PIGO family. PIGG subfamily.</text>
</comment>
<dbReference type="GO" id="GO:0051267">
    <property type="term" value="F:CP2 mannose-ethanolamine phosphotransferase activity"/>
    <property type="evidence" value="ECO:0007669"/>
    <property type="project" value="TreeGrafter"/>
</dbReference>
<feature type="region of interest" description="Disordered" evidence="2">
    <location>
        <begin position="743"/>
        <end position="774"/>
    </location>
</feature>
<comment type="function">
    <text evidence="1">Ethanolamine phosphate transferase involved in glycosylphosphatidylinositol-anchor biosynthesis. Transfers ethanolamine phosphate to the GPI second mannose.</text>
</comment>
<keyword evidence="1" id="KW-0808">Transferase</keyword>
<gene>
    <name evidence="4" type="ORF">RRF57_002495</name>
</gene>
<comment type="pathway">
    <text evidence="1">Glycolipid biosynthesis; glycosylphosphatidylinositol-anchor biosynthesis.</text>
</comment>
<dbReference type="SUPFAM" id="SSF53649">
    <property type="entry name" value="Alkaline phosphatase-like"/>
    <property type="match status" value="1"/>
</dbReference>
<dbReference type="EMBL" id="JAWHQM010000004">
    <property type="protein sequence ID" value="KAK5626780.1"/>
    <property type="molecule type" value="Genomic_DNA"/>
</dbReference>
<dbReference type="PANTHER" id="PTHR23072">
    <property type="entry name" value="PHOSPHATIDYLINOSITOL GLYCAN-RELATED"/>
    <property type="match status" value="1"/>
</dbReference>
<keyword evidence="5" id="KW-1185">Reference proteome</keyword>
<comment type="subcellular location">
    <subcellularLocation>
        <location evidence="1">Endoplasmic reticulum membrane</location>
        <topology evidence="1">Multi-pass membrane protein</topology>
    </subcellularLocation>
</comment>
<feature type="transmembrane region" description="Helical" evidence="1">
    <location>
        <begin position="658"/>
        <end position="683"/>
    </location>
</feature>
<dbReference type="GO" id="GO:0005789">
    <property type="term" value="C:endoplasmic reticulum membrane"/>
    <property type="evidence" value="ECO:0007669"/>
    <property type="project" value="UniProtKB-SubCell"/>
</dbReference>
<accession>A0AAN7YVN3</accession>
<feature type="transmembrane region" description="Helical" evidence="1">
    <location>
        <begin position="578"/>
        <end position="600"/>
    </location>
</feature>
<feature type="transmembrane region" description="Helical" evidence="1">
    <location>
        <begin position="12"/>
        <end position="32"/>
    </location>
</feature>
<sequence length="861" mass="95876">MIFNSKITSMLMLLLANVLIPLGMVIFMAGLFRSKPLLEATDFPSPPLETKVHKAPFDKVIFMMVDALRTDFVFSRDRWLPLYARAHSLRRRCAYHGPFSDANFDPLPHQGPHSRSFLDAWLNVINWPEDSRLDGGDTWLARLKASRADQKEIVFHGIEEWVDLYPDVFDRVEAFSSFQLPNLVHSDQNITKNLSHELARDDWTALILHYLGLDCVAHLGGPRSAHMWPKQLEMDAVVREIYTALVDEPHMRDTLFVLLGDHGMTAQGNHGGRLPEELAAATVFISPKLEAMAQPRRSSPLDVAEDYLYYSAVNQIDLVPTLSGLMGFPIPSTNAGIFIPDMLAAFDDDKKAVEFLLENAKQIHRALKISTKSSNKVIDLGDDKSSMEHHDDLGRSDNRWEAVLLAEKAWVDTPSREAREHLKASIYEASREHAHDIVGRLQVGVGCLAAAVLLAYASLPSLNIGSWSLFIAMAVHSATMFIPGLVEEEHHFWFWGSLLWLVFLSVLRSGRSGFDLMCLGLIVLHFVGQCINKHGTAYSVAEHIDDLIFAHPVFLWIPALLSHLSASVLIARNLRTVLGWWVASVVSLALCAGAFGFKLASAYGHNPESLSFVPDYARELVVAIPQQLLLQAFWTGLLACSLFFIWQRRGSYNPTSSFVSMGLSPAETATTVVLLGQSAFYSMGRDNTIASLDLVNGFNSLDGTSIIGVIVQSFLTNWIGPVWWSLAGLRLLARWHEGPGSPAIPTLQNGHANGDDKTSHQNGSHDAKVTKPVPKRAAKVQAVNVVVQTINGDYIEYLTMQTLFSALSSLAFNMACIYIWGHEDLWNIYAPKFINAFLWVVFHQFMFNGTGCSIMWFVVGN</sequence>
<organism evidence="4 5">
    <name type="scientific">Xylaria bambusicola</name>
    <dbReference type="NCBI Taxonomy" id="326684"/>
    <lineage>
        <taxon>Eukaryota</taxon>
        <taxon>Fungi</taxon>
        <taxon>Dikarya</taxon>
        <taxon>Ascomycota</taxon>
        <taxon>Pezizomycotina</taxon>
        <taxon>Sordariomycetes</taxon>
        <taxon>Xylariomycetidae</taxon>
        <taxon>Xylariales</taxon>
        <taxon>Xylariaceae</taxon>
        <taxon>Xylaria</taxon>
    </lineage>
</organism>
<evidence type="ECO:0000256" key="2">
    <source>
        <dbReference type="SAM" id="MobiDB-lite"/>
    </source>
</evidence>
<feature type="transmembrane region" description="Helical" evidence="1">
    <location>
        <begin position="703"/>
        <end position="726"/>
    </location>
</feature>
<dbReference type="Proteomes" id="UP001305414">
    <property type="component" value="Unassembled WGS sequence"/>
</dbReference>
<dbReference type="Pfam" id="PF19316">
    <property type="entry name" value="PIGO_PIGG"/>
    <property type="match status" value="2"/>
</dbReference>
<feature type="transmembrane region" description="Helical" evidence="1">
    <location>
        <begin position="803"/>
        <end position="821"/>
    </location>
</feature>
<keyword evidence="1" id="KW-1133">Transmembrane helix</keyword>
<evidence type="ECO:0000256" key="1">
    <source>
        <dbReference type="RuleBase" id="RU367106"/>
    </source>
</evidence>
<feature type="domain" description="GPI ethanolamine phosphate transferase 2 C-terminal" evidence="3">
    <location>
        <begin position="660"/>
        <end position="858"/>
    </location>
</feature>
<comment type="caution">
    <text evidence="4">The sequence shown here is derived from an EMBL/GenBank/DDBJ whole genome shotgun (WGS) entry which is preliminary data.</text>
</comment>
<feature type="transmembrane region" description="Helical" evidence="1">
    <location>
        <begin position="547"/>
        <end position="571"/>
    </location>
</feature>
<feature type="compositionally biased region" description="Basic and acidic residues" evidence="2">
    <location>
        <begin position="753"/>
        <end position="769"/>
    </location>
</feature>
<feature type="transmembrane region" description="Helical" evidence="1">
    <location>
        <begin position="492"/>
        <end position="509"/>
    </location>
</feature>
<keyword evidence="1" id="KW-0812">Transmembrane</keyword>
<feature type="transmembrane region" description="Helical" evidence="1">
    <location>
        <begin position="833"/>
        <end position="859"/>
    </location>
</feature>